<sequence length="181" mass="19650">MCSKMPGKIQDILQNTTPACTIAISSQKADILAAVEELVEAGAGTGTASSQNINATWKLLWTTEKETLFILKQARWFGTEAGDVYQVVDVPGGALNNVITFQNGAAFIVDSSLDLDADNPQRLNFKFSGAKLKLPKRTVSLPPFGKGWFDTVYLGNKIRVAKDIRGDTLVVERDGAPRSFE</sequence>
<evidence type="ECO:0000313" key="4">
    <source>
        <dbReference type="EMBL" id="CAL5220831.1"/>
    </source>
</evidence>
<gene>
    <name evidence="4" type="primary">g2911</name>
    <name evidence="4" type="ORF">VP750_LOCUS2490</name>
</gene>
<comment type="subcellular location">
    <subcellularLocation>
        <location evidence="1">Plastid</location>
    </subcellularLocation>
</comment>
<feature type="domain" description="Plastid lipid-associated protein/fibrillin conserved" evidence="3">
    <location>
        <begin position="23"/>
        <end position="171"/>
    </location>
</feature>
<keyword evidence="5" id="KW-1185">Reference proteome</keyword>
<comment type="caution">
    <text evidence="4">The sequence shown here is derived from an EMBL/GenBank/DDBJ whole genome shotgun (WGS) entry which is preliminary data.</text>
</comment>
<dbReference type="Proteomes" id="UP001497392">
    <property type="component" value="Unassembled WGS sequence"/>
</dbReference>
<evidence type="ECO:0000256" key="2">
    <source>
        <dbReference type="ARBA" id="ARBA00022640"/>
    </source>
</evidence>
<accession>A0ABP1FLJ1</accession>
<evidence type="ECO:0000259" key="3">
    <source>
        <dbReference type="Pfam" id="PF04755"/>
    </source>
</evidence>
<dbReference type="Pfam" id="PF04755">
    <property type="entry name" value="PAP_fibrillin"/>
    <property type="match status" value="1"/>
</dbReference>
<evidence type="ECO:0000313" key="5">
    <source>
        <dbReference type="Proteomes" id="UP001497392"/>
    </source>
</evidence>
<name>A0ABP1FLJ1_9CHLO</name>
<dbReference type="EMBL" id="CAXHTA020000004">
    <property type="protein sequence ID" value="CAL5220831.1"/>
    <property type="molecule type" value="Genomic_DNA"/>
</dbReference>
<dbReference type="PANTHER" id="PTHR31906">
    <property type="entry name" value="PLASTID-LIPID-ASSOCIATED PROTEIN 4, CHLOROPLASTIC-RELATED"/>
    <property type="match status" value="1"/>
</dbReference>
<proteinExistence type="predicted"/>
<dbReference type="InterPro" id="IPR039633">
    <property type="entry name" value="PAP"/>
</dbReference>
<dbReference type="InterPro" id="IPR006843">
    <property type="entry name" value="PAP/fibrillin_dom"/>
</dbReference>
<protein>
    <submittedName>
        <fullName evidence="4">G2911 protein</fullName>
    </submittedName>
</protein>
<keyword evidence="2" id="KW-0934">Plastid</keyword>
<organism evidence="4 5">
    <name type="scientific">Coccomyxa viridis</name>
    <dbReference type="NCBI Taxonomy" id="1274662"/>
    <lineage>
        <taxon>Eukaryota</taxon>
        <taxon>Viridiplantae</taxon>
        <taxon>Chlorophyta</taxon>
        <taxon>core chlorophytes</taxon>
        <taxon>Trebouxiophyceae</taxon>
        <taxon>Trebouxiophyceae incertae sedis</taxon>
        <taxon>Coccomyxaceae</taxon>
        <taxon>Coccomyxa</taxon>
    </lineage>
</organism>
<reference evidence="4 5" key="1">
    <citation type="submission" date="2024-06" db="EMBL/GenBank/DDBJ databases">
        <authorList>
            <person name="Kraege A."/>
            <person name="Thomma B."/>
        </authorList>
    </citation>
    <scope>NUCLEOTIDE SEQUENCE [LARGE SCALE GENOMIC DNA]</scope>
</reference>
<evidence type="ECO:0000256" key="1">
    <source>
        <dbReference type="ARBA" id="ARBA00004474"/>
    </source>
</evidence>